<evidence type="ECO:0000256" key="8">
    <source>
        <dbReference type="ARBA" id="ARBA00038387"/>
    </source>
</evidence>
<dbReference type="PANTHER" id="PTHR31431:SF1">
    <property type="entry name" value="NUCLEOPORIN NUP188"/>
    <property type="match status" value="1"/>
</dbReference>
<name>A0AAD7AXP2_9AGAR</name>
<dbReference type="GO" id="GO:0006606">
    <property type="term" value="P:protein import into nucleus"/>
    <property type="evidence" value="ECO:0007669"/>
    <property type="project" value="TreeGrafter"/>
</dbReference>
<evidence type="ECO:0000256" key="5">
    <source>
        <dbReference type="ARBA" id="ARBA00023010"/>
    </source>
</evidence>
<dbReference type="PANTHER" id="PTHR31431">
    <property type="entry name" value="NUCLEOPORIN NUP188 HOMOLOG"/>
    <property type="match status" value="1"/>
</dbReference>
<evidence type="ECO:0000256" key="10">
    <source>
        <dbReference type="SAM" id="MobiDB-lite"/>
    </source>
</evidence>
<dbReference type="Pfam" id="PF21093">
    <property type="entry name" value="Nup188_N-subdom_III"/>
    <property type="match status" value="1"/>
</dbReference>
<keyword evidence="7" id="KW-0539">Nucleus</keyword>
<dbReference type="InterPro" id="IPR048883">
    <property type="entry name" value="Nup188_N-subdom_III"/>
</dbReference>
<keyword evidence="6" id="KW-0906">Nuclear pore complex</keyword>
<dbReference type="InterPro" id="IPR044840">
    <property type="entry name" value="Nup188"/>
</dbReference>
<dbReference type="GO" id="GO:0017056">
    <property type="term" value="F:structural constituent of nuclear pore"/>
    <property type="evidence" value="ECO:0007669"/>
    <property type="project" value="InterPro"/>
</dbReference>
<dbReference type="EMBL" id="JARKIF010000174">
    <property type="protein sequence ID" value="KAJ7603130.1"/>
    <property type="molecule type" value="Genomic_DNA"/>
</dbReference>
<evidence type="ECO:0000256" key="6">
    <source>
        <dbReference type="ARBA" id="ARBA00023132"/>
    </source>
</evidence>
<evidence type="ECO:0000256" key="7">
    <source>
        <dbReference type="ARBA" id="ARBA00023242"/>
    </source>
</evidence>
<dbReference type="GO" id="GO:0044611">
    <property type="term" value="C:nuclear pore inner ring"/>
    <property type="evidence" value="ECO:0007669"/>
    <property type="project" value="TreeGrafter"/>
</dbReference>
<dbReference type="GO" id="GO:0051028">
    <property type="term" value="P:mRNA transport"/>
    <property type="evidence" value="ECO:0007669"/>
    <property type="project" value="UniProtKB-KW"/>
</dbReference>
<evidence type="ECO:0000313" key="14">
    <source>
        <dbReference type="Proteomes" id="UP001221142"/>
    </source>
</evidence>
<feature type="compositionally biased region" description="Basic and acidic residues" evidence="10">
    <location>
        <begin position="1848"/>
        <end position="1860"/>
    </location>
</feature>
<keyword evidence="2" id="KW-0813">Transport</keyword>
<dbReference type="InterPro" id="IPR018864">
    <property type="entry name" value="Nucleoporin_Nup188_N"/>
</dbReference>
<gene>
    <name evidence="13" type="ORF">FB45DRAFT_1094953</name>
</gene>
<keyword evidence="3" id="KW-0509">mRNA transport</keyword>
<proteinExistence type="inferred from homology"/>
<organism evidence="13 14">
    <name type="scientific">Roridomyces roridus</name>
    <dbReference type="NCBI Taxonomy" id="1738132"/>
    <lineage>
        <taxon>Eukaryota</taxon>
        <taxon>Fungi</taxon>
        <taxon>Dikarya</taxon>
        <taxon>Basidiomycota</taxon>
        <taxon>Agaricomycotina</taxon>
        <taxon>Agaricomycetes</taxon>
        <taxon>Agaricomycetidae</taxon>
        <taxon>Agaricales</taxon>
        <taxon>Marasmiineae</taxon>
        <taxon>Mycenaceae</taxon>
        <taxon>Roridomyces</taxon>
    </lineage>
</organism>
<comment type="similarity">
    <text evidence="8">Belongs to the Nup188 family.</text>
</comment>
<dbReference type="Pfam" id="PF10487">
    <property type="entry name" value="Nup188_N"/>
    <property type="match status" value="1"/>
</dbReference>
<evidence type="ECO:0000256" key="1">
    <source>
        <dbReference type="ARBA" id="ARBA00004567"/>
    </source>
</evidence>
<evidence type="ECO:0000256" key="9">
    <source>
        <dbReference type="ARBA" id="ARBA00040174"/>
    </source>
</evidence>
<evidence type="ECO:0000256" key="4">
    <source>
        <dbReference type="ARBA" id="ARBA00022927"/>
    </source>
</evidence>
<keyword evidence="5" id="KW-0811">Translocation</keyword>
<protein>
    <recommendedName>
        <fullName evidence="9">Nucleoporin NUP188</fullName>
    </recommendedName>
</protein>
<feature type="domain" description="Nucleoporin Nup188 N-terminal subdomain III" evidence="12">
    <location>
        <begin position="704"/>
        <end position="1115"/>
    </location>
</feature>
<comment type="caution">
    <text evidence="13">The sequence shown here is derived from an EMBL/GenBank/DDBJ whole genome shotgun (WGS) entry which is preliminary data.</text>
</comment>
<feature type="region of interest" description="Disordered" evidence="10">
    <location>
        <begin position="1831"/>
        <end position="1865"/>
    </location>
</feature>
<evidence type="ECO:0000259" key="11">
    <source>
        <dbReference type="Pfam" id="PF10487"/>
    </source>
</evidence>
<comment type="subcellular location">
    <subcellularLocation>
        <location evidence="1">Nucleus</location>
        <location evidence="1">Nuclear pore complex</location>
    </subcellularLocation>
</comment>
<evidence type="ECO:0000256" key="3">
    <source>
        <dbReference type="ARBA" id="ARBA00022816"/>
    </source>
</evidence>
<evidence type="ECO:0000256" key="2">
    <source>
        <dbReference type="ARBA" id="ARBA00022448"/>
    </source>
</evidence>
<dbReference type="Proteomes" id="UP001221142">
    <property type="component" value="Unassembled WGS sequence"/>
</dbReference>
<sequence length="1904" mass="211239">MSGESSTRSNLVDVSYSQLHAILSGQQDGTTIDQIIEHVTPRLEQLRNIAEPFGKPSDASKKKIDGGAAVLNDGVTLRVEDADKEYVLAVSNKFQIDQVQALILLRSFLYNKGLPASVGDGKSGEDDSSSLVDELLAAITPFYFSERLSVLRVLLPLFRANGDPADPLYEFASSFVPKLIPDGQKFAEEVVDELVRKTRYRVPETMHRNPREAARDARQNSAEQVVLLEVLFAAMWDYVKCDGPIVVKIFTTAYDTAVGASQLNAALLMDEEALQITQDIAALWGLIMLEVLELETLADPTNLIEISADPQDKNFYTASPSSLQRLHEMVTTNDNGQYACVYIAWAFVLSRLAAAVAELDEIPATYRPFFESILPHLSRAYSKDREPAHVIMTRTCLQPSVGLMDFMLSYLTNSPLFVASVAWKRASVVTDPNATAYRSVFKGLLIAIVELTPVESIPQFDILIQVWINLFGRSESKSVAQICAQYWESDWHVSSARRAIFDVARARFPIHFKPLIQLLRAMTGAGFLDTDPLCSTHAGRQTRPASQAAALDSCARHVFYYLETLSSYSQIVPLASATGPHALYERQPERYGHPHTSIGLSYANQRQIRLPGGSTLPIGSPGRLLSSDGAELLIVCWQHAHSGWKIILEVLTDYVNRRRIQSGGAYQDVSFARRGAGQQQQLVTLRLEDVGVEMDGGGVEEASITAALDLVRSLIQDNPAQAEQLMQALEAGEPVVSHTMTEAQPPDLVQLTTMILEEALSSPHHQQPALITSAMSVLSAILALPRYAHRVWLYIRSTSVLFTADRSVGFASVGLASERIGGRYTMTLALLHLVRQLALEAFSSIRPDNPRLQQLKEEVLIRAIRFVHTEIWVEHLSWRYLQKGECFDIAQQVTSLYNDILKHAPLVFNEEISKTFPFGQLLQGIVDLWLFRATTSTINPLVSSLTNGLSVLELLYDSRHLSDVRRLIFSLASHLRLARIVLNLKINSRSSNQPCLLEQSFCARITNSIVSRDSYAAKIDPIDVLALYVKNRSIGSVVPLEATRVLCALCTSFSMASPSPPTIIAHLNNPEATVASLVRIIQHPYDEMALRTLVWNFISLAVNEEPALGSLFVVGQFRTHKGKGKAISDKPASEEKRDSALDVATEVLAGWNEMWELNPQLLSSVLRFLEVVWQHGLEHRGVLDALRESSEFWDRITMLACSELGPLPEYETGSFAVVDDVRRSTHHEIISMHAYRTLVKSYALKIIAHDIGIHFASSKEASKTKPLSFSKMEPKFKSADTLGELLSEASPSSYDPELYDQLSQQLETDFPALNIEQVRSSRPIEEREFGDDFAFSASLFRRRLRAYETSVDHHDSLIAQLHLINMNLSLTHSQTNLADSWQLLLRKAVPYLRGDATVGPILIASAASMSYDIAAERPAFKSFLGGLSVPFHRTLLLILYFCAKNCGLLARRPKTLNADQRLRIASMIDATLVLVIDALRVVMVSARSRLDIELDRDLEFLVSVFEQCTRPDLNPSSTLWLTRCQETDVIRISLDLYVHIDLVGLSDLPLLLSRKRPLYAPHLLLFHMTLAGIPSAAERFASEGVLAAYGNNCLSAAISSGMVDVVLAEMPGHRSPAHTTYCSMLGIISGVVSALASGLIQLYGDQIAKALSWTIGDAITLPLLEEIEQVVNLMFCTCFPPHALHLLQQLNYAITHPNHLASLLEPITSEERALLDKDPPNILSTLVTISGAYTIDWPVHEALIVPHSKVVLGEPASMGTLLELGNCTLDVLRDLVNRPAGQSLSDVGSLPGTYALDVRQGVTTVRRNLEALLIYASTQLAMWLSKPDFDVNPSSEMDTEEQQQQADGHGHGHGREERRAPRQSLSLADRLRRDRLMRCWDRLGWNLTQVLTNFLQERIVSTGK</sequence>
<dbReference type="GO" id="GO:0006405">
    <property type="term" value="P:RNA export from nucleus"/>
    <property type="evidence" value="ECO:0007669"/>
    <property type="project" value="TreeGrafter"/>
</dbReference>
<evidence type="ECO:0000313" key="13">
    <source>
        <dbReference type="EMBL" id="KAJ7603130.1"/>
    </source>
</evidence>
<reference evidence="13" key="1">
    <citation type="submission" date="2023-03" db="EMBL/GenBank/DDBJ databases">
        <title>Massive genome expansion in bonnet fungi (Mycena s.s.) driven by repeated elements and novel gene families across ecological guilds.</title>
        <authorList>
            <consortium name="Lawrence Berkeley National Laboratory"/>
            <person name="Harder C.B."/>
            <person name="Miyauchi S."/>
            <person name="Viragh M."/>
            <person name="Kuo A."/>
            <person name="Thoen E."/>
            <person name="Andreopoulos B."/>
            <person name="Lu D."/>
            <person name="Skrede I."/>
            <person name="Drula E."/>
            <person name="Henrissat B."/>
            <person name="Morin E."/>
            <person name="Kohler A."/>
            <person name="Barry K."/>
            <person name="LaButti K."/>
            <person name="Morin E."/>
            <person name="Salamov A."/>
            <person name="Lipzen A."/>
            <person name="Mereny Z."/>
            <person name="Hegedus B."/>
            <person name="Baldrian P."/>
            <person name="Stursova M."/>
            <person name="Weitz H."/>
            <person name="Taylor A."/>
            <person name="Grigoriev I.V."/>
            <person name="Nagy L.G."/>
            <person name="Martin F."/>
            <person name="Kauserud H."/>
        </authorList>
    </citation>
    <scope>NUCLEOTIDE SEQUENCE</scope>
    <source>
        <strain evidence="13">9284</strain>
    </source>
</reference>
<evidence type="ECO:0000259" key="12">
    <source>
        <dbReference type="Pfam" id="PF21093"/>
    </source>
</evidence>
<keyword evidence="14" id="KW-1185">Reference proteome</keyword>
<feature type="domain" description="Nucleoporin Nup188 N-terminal" evidence="11">
    <location>
        <begin position="46"/>
        <end position="362"/>
    </location>
</feature>
<keyword evidence="4" id="KW-0653">Protein transport</keyword>
<dbReference type="Gene3D" id="1.25.10.70">
    <property type="match status" value="1"/>
</dbReference>
<accession>A0AAD7AXP2</accession>